<accession>A0A6L2L2U2</accession>
<feature type="compositionally biased region" description="Polar residues" evidence="1">
    <location>
        <begin position="270"/>
        <end position="280"/>
    </location>
</feature>
<feature type="region of interest" description="Disordered" evidence="1">
    <location>
        <begin position="1"/>
        <end position="29"/>
    </location>
</feature>
<proteinExistence type="predicted"/>
<comment type="caution">
    <text evidence="2">The sequence shown here is derived from an EMBL/GenBank/DDBJ whole genome shotgun (WGS) entry which is preliminary data.</text>
</comment>
<organism evidence="2">
    <name type="scientific">Tanacetum cinerariifolium</name>
    <name type="common">Dalmatian daisy</name>
    <name type="synonym">Chrysanthemum cinerariifolium</name>
    <dbReference type="NCBI Taxonomy" id="118510"/>
    <lineage>
        <taxon>Eukaryota</taxon>
        <taxon>Viridiplantae</taxon>
        <taxon>Streptophyta</taxon>
        <taxon>Embryophyta</taxon>
        <taxon>Tracheophyta</taxon>
        <taxon>Spermatophyta</taxon>
        <taxon>Magnoliopsida</taxon>
        <taxon>eudicotyledons</taxon>
        <taxon>Gunneridae</taxon>
        <taxon>Pentapetalae</taxon>
        <taxon>asterids</taxon>
        <taxon>campanulids</taxon>
        <taxon>Asterales</taxon>
        <taxon>Asteraceae</taxon>
        <taxon>Asteroideae</taxon>
        <taxon>Anthemideae</taxon>
        <taxon>Anthemidinae</taxon>
        <taxon>Tanacetum</taxon>
    </lineage>
</organism>
<evidence type="ECO:0000313" key="2">
    <source>
        <dbReference type="EMBL" id="GEU56183.1"/>
    </source>
</evidence>
<feature type="compositionally biased region" description="Basic and acidic residues" evidence="1">
    <location>
        <begin position="281"/>
        <end position="319"/>
    </location>
</feature>
<name>A0A6L2L2U2_TANCI</name>
<reference evidence="2" key="1">
    <citation type="journal article" date="2019" name="Sci. Rep.">
        <title>Draft genome of Tanacetum cinerariifolium, the natural source of mosquito coil.</title>
        <authorList>
            <person name="Yamashiro T."/>
            <person name="Shiraishi A."/>
            <person name="Satake H."/>
            <person name="Nakayama K."/>
        </authorList>
    </citation>
    <scope>NUCLEOTIDE SEQUENCE</scope>
</reference>
<feature type="compositionally biased region" description="Basic and acidic residues" evidence="1">
    <location>
        <begin position="9"/>
        <end position="29"/>
    </location>
</feature>
<evidence type="ECO:0008006" key="3">
    <source>
        <dbReference type="Google" id="ProtNLM"/>
    </source>
</evidence>
<sequence length="405" mass="46019">MNYLLSAEDSYRGRGYDRGQEAEQKQVKNMKDRRDKVQAEYHVLELQQEGPQYQCLKHVASRDKVVNMETGDSDDALTLKDVMNIPGLKRRLISVGQLDEEGYHHQRLSDMSRIGMNMLASKGNIPDVRKVDIYFCKTGGLGKQNKLFFTLSEKIRKLQRCCGRYNANLQVKCLKFDNGGEYRLHIPEEEWRGKDTSLVHLKVFGCDSFVKVKDVCEEAMKCTFIGSGSDEMRYSFQDTKSHQKSQVVLVDIPDKRAENDSIVSDGLSLEITQSPGGSSDTSERSKNSKRIEDSGRLDEEYSKDRASCKEGGSKTLHIENDKPKSYSEALSSKVSVQLKKAIIEEMVLLEKNQTCSLVRLPAGKKASQSLWMFRVKEEQDVSKRLRHDRIQQAQVVVALSVRDEG</sequence>
<gene>
    <name evidence="2" type="ORF">Tci_028161</name>
</gene>
<dbReference type="EMBL" id="BKCJ010003620">
    <property type="protein sequence ID" value="GEU56183.1"/>
    <property type="molecule type" value="Genomic_DNA"/>
</dbReference>
<feature type="region of interest" description="Disordered" evidence="1">
    <location>
        <begin position="263"/>
        <end position="319"/>
    </location>
</feature>
<protein>
    <recommendedName>
        <fullName evidence="3">Retrovirus-related Pol polyprotein from transposon TNT 1-94</fullName>
    </recommendedName>
</protein>
<dbReference type="AlphaFoldDB" id="A0A6L2L2U2"/>
<evidence type="ECO:0000256" key="1">
    <source>
        <dbReference type="SAM" id="MobiDB-lite"/>
    </source>
</evidence>